<evidence type="ECO:0008006" key="3">
    <source>
        <dbReference type="Google" id="ProtNLM"/>
    </source>
</evidence>
<dbReference type="AlphaFoldDB" id="A0A067JJR4"/>
<organism evidence="1 2">
    <name type="scientific">Jatropha curcas</name>
    <name type="common">Barbados nut</name>
    <dbReference type="NCBI Taxonomy" id="180498"/>
    <lineage>
        <taxon>Eukaryota</taxon>
        <taxon>Viridiplantae</taxon>
        <taxon>Streptophyta</taxon>
        <taxon>Embryophyta</taxon>
        <taxon>Tracheophyta</taxon>
        <taxon>Spermatophyta</taxon>
        <taxon>Magnoliopsida</taxon>
        <taxon>eudicotyledons</taxon>
        <taxon>Gunneridae</taxon>
        <taxon>Pentapetalae</taxon>
        <taxon>rosids</taxon>
        <taxon>fabids</taxon>
        <taxon>Malpighiales</taxon>
        <taxon>Euphorbiaceae</taxon>
        <taxon>Crotonoideae</taxon>
        <taxon>Jatropheae</taxon>
        <taxon>Jatropha</taxon>
    </lineage>
</organism>
<protein>
    <recommendedName>
        <fullName evidence="3">Aminotransferase-like plant mobile domain-containing protein</fullName>
    </recommendedName>
</protein>
<dbReference type="EMBL" id="KK917053">
    <property type="protein sequence ID" value="KDP20210.1"/>
    <property type="molecule type" value="Genomic_DNA"/>
</dbReference>
<evidence type="ECO:0000313" key="1">
    <source>
        <dbReference type="EMBL" id="KDP20210.1"/>
    </source>
</evidence>
<evidence type="ECO:0000313" key="2">
    <source>
        <dbReference type="Proteomes" id="UP000027138"/>
    </source>
</evidence>
<accession>A0A067JJR4</accession>
<keyword evidence="2" id="KW-1185">Reference proteome</keyword>
<reference evidence="1 2" key="1">
    <citation type="journal article" date="2014" name="PLoS ONE">
        <title>Global Analysis of Gene Expression Profiles in Physic Nut (Jatropha curcas L.) Seedlings Exposed to Salt Stress.</title>
        <authorList>
            <person name="Zhang L."/>
            <person name="Zhang C."/>
            <person name="Wu P."/>
            <person name="Chen Y."/>
            <person name="Li M."/>
            <person name="Jiang H."/>
            <person name="Wu G."/>
        </authorList>
    </citation>
    <scope>NUCLEOTIDE SEQUENCE [LARGE SCALE GENOMIC DNA]</scope>
    <source>
        <strain evidence="2">cv. GZQX0401</strain>
        <tissue evidence="1">Young leaves</tissue>
    </source>
</reference>
<sequence length="190" mass="21473">MITPIRLHLHIAVESGNAYHPLWRALVERWWDTTDTFHIAIEEWTITPFEFAVLIGIHFRSHLLDVDSAMLTPEHLVDLLGFMLTLSVGGCTIVHDWGDLMDLAFVWSPIDLSLLREHDWGGAFMASMYHGTSQYRRRVQTGLGGTIAIWEWEIPMMSLLVGFDRAACQGGSLDPEEEVQRAVHSSGESS</sequence>
<dbReference type="Proteomes" id="UP000027138">
    <property type="component" value="Unassembled WGS sequence"/>
</dbReference>
<proteinExistence type="predicted"/>
<gene>
    <name evidence="1" type="ORF">JCGZ_10609</name>
</gene>
<name>A0A067JJR4_JATCU</name>